<gene>
    <name evidence="6" type="primary">rplJ</name>
    <name evidence="7" type="ORF">FHG64_15420</name>
</gene>
<dbReference type="GO" id="GO:0006412">
    <property type="term" value="P:translation"/>
    <property type="evidence" value="ECO:0007669"/>
    <property type="project" value="UniProtKB-UniRule"/>
</dbReference>
<dbReference type="AlphaFoldDB" id="A0A5B7X7H6"/>
<dbReference type="InterPro" id="IPR043141">
    <property type="entry name" value="Ribosomal_uL10-like_sf"/>
</dbReference>
<accession>A0A5B7X7H6</accession>
<dbReference type="KEGG" id="afla:FHG64_15420"/>
<dbReference type="SUPFAM" id="SSF160369">
    <property type="entry name" value="Ribosomal protein L10-like"/>
    <property type="match status" value="1"/>
</dbReference>
<evidence type="ECO:0000256" key="5">
    <source>
        <dbReference type="ARBA" id="ARBA00035202"/>
    </source>
</evidence>
<name>A0A5B7X7H6_9FLAO</name>
<dbReference type="InterPro" id="IPR022973">
    <property type="entry name" value="Ribosomal_uL10_bac"/>
</dbReference>
<dbReference type="Proteomes" id="UP000309016">
    <property type="component" value="Chromosome"/>
</dbReference>
<reference evidence="7 8" key="1">
    <citation type="submission" date="2019-06" db="EMBL/GenBank/DDBJ databases">
        <title>Complete genome sequence of Antarcticibacterium flavum KCTC 52984T from an Antarctic marine sediment.</title>
        <authorList>
            <person name="Lee Y.M."/>
            <person name="Shin S.C."/>
        </authorList>
    </citation>
    <scope>NUCLEOTIDE SEQUENCE [LARGE SCALE GENOMIC DNA]</scope>
    <source>
        <strain evidence="7 8">KCTC 52984</strain>
    </source>
</reference>
<dbReference type="RefSeq" id="WP_139067237.1">
    <property type="nucleotide sequence ID" value="NZ_CP040812.1"/>
</dbReference>
<dbReference type="EMBL" id="CP040812">
    <property type="protein sequence ID" value="QCY70668.1"/>
    <property type="molecule type" value="Genomic_DNA"/>
</dbReference>
<evidence type="ECO:0000313" key="8">
    <source>
        <dbReference type="Proteomes" id="UP000309016"/>
    </source>
</evidence>
<dbReference type="GO" id="GO:0070180">
    <property type="term" value="F:large ribosomal subunit rRNA binding"/>
    <property type="evidence" value="ECO:0007669"/>
    <property type="project" value="UniProtKB-UniRule"/>
</dbReference>
<dbReference type="GO" id="GO:0005840">
    <property type="term" value="C:ribosome"/>
    <property type="evidence" value="ECO:0007669"/>
    <property type="project" value="UniProtKB-KW"/>
</dbReference>
<organism evidence="7 8">
    <name type="scientific">Antarcticibacterium flavum</name>
    <dbReference type="NCBI Taxonomy" id="2058175"/>
    <lineage>
        <taxon>Bacteria</taxon>
        <taxon>Pseudomonadati</taxon>
        <taxon>Bacteroidota</taxon>
        <taxon>Flavobacteriia</taxon>
        <taxon>Flavobacteriales</taxon>
        <taxon>Flavobacteriaceae</taxon>
        <taxon>Antarcticibacterium</taxon>
    </lineage>
</organism>
<keyword evidence="6" id="KW-0699">rRNA-binding</keyword>
<dbReference type="Gene3D" id="6.10.250.290">
    <property type="match status" value="1"/>
</dbReference>
<dbReference type="InterPro" id="IPR001790">
    <property type="entry name" value="Ribosomal_uL10"/>
</dbReference>
<dbReference type="Gene3D" id="3.30.70.1730">
    <property type="match status" value="1"/>
</dbReference>
<comment type="subunit">
    <text evidence="6">Part of the ribosomal stalk of the 50S ribosomal subunit. The N-terminus interacts with L11 and the large rRNA to form the base of the stalk. The C-terminus forms an elongated spine to which L12 dimers bind in a sequential fashion forming a multimeric L10(L12)X complex.</text>
</comment>
<dbReference type="HAMAP" id="MF_00362">
    <property type="entry name" value="Ribosomal_uL10"/>
    <property type="match status" value="1"/>
</dbReference>
<dbReference type="GO" id="GO:1990904">
    <property type="term" value="C:ribonucleoprotein complex"/>
    <property type="evidence" value="ECO:0007669"/>
    <property type="project" value="UniProtKB-KW"/>
</dbReference>
<keyword evidence="8" id="KW-1185">Reference proteome</keyword>
<keyword evidence="6" id="KW-0694">RNA-binding</keyword>
<evidence type="ECO:0000256" key="4">
    <source>
        <dbReference type="ARBA" id="ARBA00023274"/>
    </source>
</evidence>
<comment type="similarity">
    <text evidence="2 6">Belongs to the universal ribosomal protein uL10 family.</text>
</comment>
<dbReference type="InterPro" id="IPR047865">
    <property type="entry name" value="Ribosomal_uL10_bac_type"/>
</dbReference>
<dbReference type="PANTHER" id="PTHR11560">
    <property type="entry name" value="39S RIBOSOMAL PROTEIN L10, MITOCHONDRIAL"/>
    <property type="match status" value="1"/>
</dbReference>
<dbReference type="NCBIfam" id="NF000955">
    <property type="entry name" value="PRK00099.1-1"/>
    <property type="match status" value="1"/>
</dbReference>
<evidence type="ECO:0000256" key="1">
    <source>
        <dbReference type="ARBA" id="ARBA00002633"/>
    </source>
</evidence>
<protein>
    <recommendedName>
        <fullName evidence="5 6">Large ribosomal subunit protein uL10</fullName>
    </recommendedName>
</protein>
<comment type="function">
    <text evidence="1 6">Forms part of the ribosomal stalk, playing a central role in the interaction of the ribosome with GTP-bound translation factors.</text>
</comment>
<dbReference type="Pfam" id="PF00466">
    <property type="entry name" value="Ribosomal_L10"/>
    <property type="match status" value="1"/>
</dbReference>
<evidence type="ECO:0000256" key="2">
    <source>
        <dbReference type="ARBA" id="ARBA00008889"/>
    </source>
</evidence>
<keyword evidence="3 6" id="KW-0689">Ribosomal protein</keyword>
<evidence type="ECO:0000256" key="3">
    <source>
        <dbReference type="ARBA" id="ARBA00022980"/>
    </source>
</evidence>
<dbReference type="CDD" id="cd05797">
    <property type="entry name" value="Ribosomal_L10"/>
    <property type="match status" value="1"/>
</dbReference>
<dbReference type="OrthoDB" id="1523686at2"/>
<sequence length="174" mass="18893">MTREEKSLVIEDLTAQLANNQIIYLADISGLNALNTSNLRRACFKANVKLAVVKNTLLAKAMEASDKEFGELPSVLKGNTSIMISETGNAPAKVIKEFRKKSDRPLLKGAFIEEAIYVGDDYLETLVNIKSREELIGDIVGLLQSPAKNVVSALKSSGGKLAGILKTLSEKEEK</sequence>
<evidence type="ECO:0000313" key="7">
    <source>
        <dbReference type="EMBL" id="QCY70668.1"/>
    </source>
</evidence>
<keyword evidence="4 6" id="KW-0687">Ribonucleoprotein</keyword>
<proteinExistence type="inferred from homology"/>
<evidence type="ECO:0000256" key="6">
    <source>
        <dbReference type="HAMAP-Rule" id="MF_00362"/>
    </source>
</evidence>